<keyword evidence="1" id="KW-0732">Signal</keyword>
<reference evidence="2 3" key="1">
    <citation type="submission" date="2021-12" db="EMBL/GenBank/DDBJ databases">
        <title>Siccirubricoccus leaddurans sp. nov., a high concentration Zn2+ tolerance bacterium.</title>
        <authorList>
            <person name="Cao Y."/>
        </authorList>
    </citation>
    <scope>NUCLEOTIDE SEQUENCE [LARGE SCALE GENOMIC DNA]</scope>
    <source>
        <strain evidence="2 3">KC 17139</strain>
    </source>
</reference>
<sequence>MIRSLILASALLATAFAAAQAAGPRLLGGGENAELVYEAPSTNLAGGGIAQVTGGGEDLAYSHATEAGAQRNAPAMLLGGGEDAVLVRHGTAIRAAMPRG</sequence>
<gene>
    <name evidence="2" type="ORF">JYK14_15670</name>
</gene>
<dbReference type="RefSeq" id="WP_252954226.1">
    <property type="nucleotide sequence ID" value="NZ_JAFIRR010000098.1"/>
</dbReference>
<feature type="signal peptide" evidence="1">
    <location>
        <begin position="1"/>
        <end position="21"/>
    </location>
</feature>
<comment type="caution">
    <text evidence="2">The sequence shown here is derived from an EMBL/GenBank/DDBJ whole genome shotgun (WGS) entry which is preliminary data.</text>
</comment>
<evidence type="ECO:0000256" key="1">
    <source>
        <dbReference type="SAM" id="SignalP"/>
    </source>
</evidence>
<keyword evidence="3" id="KW-1185">Reference proteome</keyword>
<evidence type="ECO:0000313" key="3">
    <source>
        <dbReference type="Proteomes" id="UP001523392"/>
    </source>
</evidence>
<protein>
    <submittedName>
        <fullName evidence="2">Uncharacterized protein</fullName>
    </submittedName>
</protein>
<name>A0ABT1D6N7_9PROT</name>
<organism evidence="2 3">
    <name type="scientific">Siccirubricoccus soli</name>
    <dbReference type="NCBI Taxonomy" id="2899147"/>
    <lineage>
        <taxon>Bacteria</taxon>
        <taxon>Pseudomonadati</taxon>
        <taxon>Pseudomonadota</taxon>
        <taxon>Alphaproteobacteria</taxon>
        <taxon>Acetobacterales</taxon>
        <taxon>Roseomonadaceae</taxon>
        <taxon>Siccirubricoccus</taxon>
    </lineage>
</organism>
<evidence type="ECO:0000313" key="2">
    <source>
        <dbReference type="EMBL" id="MCO6417588.1"/>
    </source>
</evidence>
<accession>A0ABT1D6N7</accession>
<dbReference type="EMBL" id="JAFIRR010000098">
    <property type="protein sequence ID" value="MCO6417588.1"/>
    <property type="molecule type" value="Genomic_DNA"/>
</dbReference>
<feature type="chain" id="PRO_5047135789" evidence="1">
    <location>
        <begin position="22"/>
        <end position="100"/>
    </location>
</feature>
<proteinExistence type="predicted"/>
<dbReference type="Proteomes" id="UP001523392">
    <property type="component" value="Unassembled WGS sequence"/>
</dbReference>